<dbReference type="GeneID" id="70232504"/>
<name>A0A9P8T9F8_9ASCO</name>
<reference evidence="2" key="2">
    <citation type="submission" date="2021-01" db="EMBL/GenBank/DDBJ databases">
        <authorList>
            <person name="Schikora-Tamarit M.A."/>
        </authorList>
    </citation>
    <scope>NUCLEOTIDE SEQUENCE</scope>
    <source>
        <strain evidence="2">CBS6075</strain>
    </source>
</reference>
<sequence>MTVLELAESVNYLDMDFELIMALIPVFCSLCAPTIKITGSYSRIALVIISGTFPTLNSNTILIFLSLEFNLAMLSRICSPSSL</sequence>
<evidence type="ECO:0000313" key="3">
    <source>
        <dbReference type="Proteomes" id="UP000769157"/>
    </source>
</evidence>
<feature type="transmembrane region" description="Helical" evidence="1">
    <location>
        <begin position="44"/>
        <end position="67"/>
    </location>
</feature>
<accession>A0A9P8T9F8</accession>
<evidence type="ECO:0000313" key="2">
    <source>
        <dbReference type="EMBL" id="KAH3671313.1"/>
    </source>
</evidence>
<proteinExistence type="predicted"/>
<comment type="caution">
    <text evidence="2">The sequence shown here is derived from an EMBL/GenBank/DDBJ whole genome shotgun (WGS) entry which is preliminary data.</text>
</comment>
<keyword evidence="1" id="KW-1133">Transmembrane helix</keyword>
<dbReference type="EMBL" id="JAEUBE010000070">
    <property type="protein sequence ID" value="KAH3671313.1"/>
    <property type="molecule type" value="Genomic_DNA"/>
</dbReference>
<evidence type="ECO:0000256" key="1">
    <source>
        <dbReference type="SAM" id="Phobius"/>
    </source>
</evidence>
<reference evidence="2" key="1">
    <citation type="journal article" date="2021" name="Open Biol.">
        <title>Shared evolutionary footprints suggest mitochondrial oxidative damage underlies multiple complex I losses in fungi.</title>
        <authorList>
            <person name="Schikora-Tamarit M.A."/>
            <person name="Marcet-Houben M."/>
            <person name="Nosek J."/>
            <person name="Gabaldon T."/>
        </authorList>
    </citation>
    <scope>NUCLEOTIDE SEQUENCE</scope>
    <source>
        <strain evidence="2">CBS6075</strain>
    </source>
</reference>
<organism evidence="2 3">
    <name type="scientific">Ogataea philodendri</name>
    <dbReference type="NCBI Taxonomy" id="1378263"/>
    <lineage>
        <taxon>Eukaryota</taxon>
        <taxon>Fungi</taxon>
        <taxon>Dikarya</taxon>
        <taxon>Ascomycota</taxon>
        <taxon>Saccharomycotina</taxon>
        <taxon>Pichiomycetes</taxon>
        <taxon>Pichiales</taxon>
        <taxon>Pichiaceae</taxon>
        <taxon>Ogataea</taxon>
    </lineage>
</organism>
<dbReference type="AlphaFoldDB" id="A0A9P8T9F8"/>
<feature type="transmembrane region" description="Helical" evidence="1">
    <location>
        <begin position="20"/>
        <end position="37"/>
    </location>
</feature>
<keyword evidence="1" id="KW-0812">Transmembrane</keyword>
<protein>
    <submittedName>
        <fullName evidence="2">Uncharacterized protein</fullName>
    </submittedName>
</protein>
<gene>
    <name evidence="2" type="ORF">OGAPHI_000536</name>
</gene>
<keyword evidence="3" id="KW-1185">Reference proteome</keyword>
<dbReference type="Proteomes" id="UP000769157">
    <property type="component" value="Unassembled WGS sequence"/>
</dbReference>
<dbReference type="RefSeq" id="XP_046064612.1">
    <property type="nucleotide sequence ID" value="XM_046206555.1"/>
</dbReference>
<keyword evidence="1" id="KW-0472">Membrane</keyword>